<protein>
    <submittedName>
        <fullName evidence="1">Uncharacterized protein</fullName>
    </submittedName>
</protein>
<accession>A0A6A6J0F8</accession>
<evidence type="ECO:0000313" key="1">
    <source>
        <dbReference type="EMBL" id="KAF2255988.1"/>
    </source>
</evidence>
<dbReference type="Proteomes" id="UP000800094">
    <property type="component" value="Unassembled WGS sequence"/>
</dbReference>
<organism evidence="1 2">
    <name type="scientific">Trematosphaeria pertusa</name>
    <dbReference type="NCBI Taxonomy" id="390896"/>
    <lineage>
        <taxon>Eukaryota</taxon>
        <taxon>Fungi</taxon>
        <taxon>Dikarya</taxon>
        <taxon>Ascomycota</taxon>
        <taxon>Pezizomycotina</taxon>
        <taxon>Dothideomycetes</taxon>
        <taxon>Pleosporomycetidae</taxon>
        <taxon>Pleosporales</taxon>
        <taxon>Massarineae</taxon>
        <taxon>Trematosphaeriaceae</taxon>
        <taxon>Trematosphaeria</taxon>
    </lineage>
</organism>
<proteinExistence type="predicted"/>
<gene>
    <name evidence="1" type="ORF">BU26DRAFT_512916</name>
</gene>
<dbReference type="RefSeq" id="XP_033690992.1">
    <property type="nucleotide sequence ID" value="XM_033827502.1"/>
</dbReference>
<feature type="non-terminal residue" evidence="1">
    <location>
        <position position="53"/>
    </location>
</feature>
<keyword evidence="2" id="KW-1185">Reference proteome</keyword>
<evidence type="ECO:0000313" key="2">
    <source>
        <dbReference type="Proteomes" id="UP000800094"/>
    </source>
</evidence>
<dbReference type="AlphaFoldDB" id="A0A6A6J0F8"/>
<reference evidence="1" key="1">
    <citation type="journal article" date="2020" name="Stud. Mycol.">
        <title>101 Dothideomycetes genomes: a test case for predicting lifestyles and emergence of pathogens.</title>
        <authorList>
            <person name="Haridas S."/>
            <person name="Albert R."/>
            <person name="Binder M."/>
            <person name="Bloem J."/>
            <person name="Labutti K."/>
            <person name="Salamov A."/>
            <person name="Andreopoulos B."/>
            <person name="Baker S."/>
            <person name="Barry K."/>
            <person name="Bills G."/>
            <person name="Bluhm B."/>
            <person name="Cannon C."/>
            <person name="Castanera R."/>
            <person name="Culley D."/>
            <person name="Daum C."/>
            <person name="Ezra D."/>
            <person name="Gonzalez J."/>
            <person name="Henrissat B."/>
            <person name="Kuo A."/>
            <person name="Liang C."/>
            <person name="Lipzen A."/>
            <person name="Lutzoni F."/>
            <person name="Magnuson J."/>
            <person name="Mondo S."/>
            <person name="Nolan M."/>
            <person name="Ohm R."/>
            <person name="Pangilinan J."/>
            <person name="Park H.-J."/>
            <person name="Ramirez L."/>
            <person name="Alfaro M."/>
            <person name="Sun H."/>
            <person name="Tritt A."/>
            <person name="Yoshinaga Y."/>
            <person name="Zwiers L.-H."/>
            <person name="Turgeon B."/>
            <person name="Goodwin S."/>
            <person name="Spatafora J."/>
            <person name="Crous P."/>
            <person name="Grigoriev I."/>
        </authorList>
    </citation>
    <scope>NUCLEOTIDE SEQUENCE</scope>
    <source>
        <strain evidence="1">CBS 122368</strain>
    </source>
</reference>
<dbReference type="GeneID" id="54580832"/>
<sequence>MQTMRRKLTDAGVANAKGFIYPVVTSKHILHQKDDGGVCSCPGCHLAGERPQL</sequence>
<dbReference type="EMBL" id="ML987189">
    <property type="protein sequence ID" value="KAF2255988.1"/>
    <property type="molecule type" value="Genomic_DNA"/>
</dbReference>
<name>A0A6A6J0F8_9PLEO</name>